<dbReference type="Pfam" id="PF01613">
    <property type="entry name" value="Flavin_Reduct"/>
    <property type="match status" value="1"/>
</dbReference>
<accession>A0A1H8MDR1</accession>
<dbReference type="EMBL" id="FOCE01000013">
    <property type="protein sequence ID" value="SEO15552.1"/>
    <property type="molecule type" value="Genomic_DNA"/>
</dbReference>
<dbReference type="PANTHER" id="PTHR30466:SF1">
    <property type="entry name" value="FMN REDUCTASE (NADH) RUTF"/>
    <property type="match status" value="1"/>
</dbReference>
<proteinExistence type="predicted"/>
<dbReference type="STRING" id="933059.SAMN04488103_11320"/>
<dbReference type="GO" id="GO:0010181">
    <property type="term" value="F:FMN binding"/>
    <property type="evidence" value="ECO:0007669"/>
    <property type="project" value="InterPro"/>
</dbReference>
<dbReference type="Gene3D" id="2.30.110.10">
    <property type="entry name" value="Electron Transport, Fmn-binding Protein, Chain A"/>
    <property type="match status" value="1"/>
</dbReference>
<dbReference type="InterPro" id="IPR050268">
    <property type="entry name" value="NADH-dep_flavin_reductase"/>
</dbReference>
<dbReference type="SMART" id="SM00903">
    <property type="entry name" value="Flavin_Reduct"/>
    <property type="match status" value="1"/>
</dbReference>
<dbReference type="RefSeq" id="WP_175482158.1">
    <property type="nucleotide sequence ID" value="NZ_FOCE01000013.1"/>
</dbReference>
<gene>
    <name evidence="3" type="ORF">SAMN04488103_11320</name>
</gene>
<sequence length="176" mass="18687">MTAHTEVSRPVSETFRASLRAVAASVSVVASRDGAGAWHGMAVTSASSLSMEPPSMMVAVNRSASIHSVIHASGWFSLNLMAECHAGLLEAFSRSDMRDRRFLVEHWSCGIEGLPVLNGALSAHLCRVVAAHDFGTHTVFFGQVEDVILPDPPAQSPAPLVWLNGARVSVCAPVKT</sequence>
<dbReference type="GO" id="GO:0042602">
    <property type="term" value="F:riboflavin reductase (NADPH) activity"/>
    <property type="evidence" value="ECO:0007669"/>
    <property type="project" value="TreeGrafter"/>
</dbReference>
<name>A0A1H8MDR1_9RHOB</name>
<evidence type="ECO:0000256" key="1">
    <source>
        <dbReference type="ARBA" id="ARBA00023002"/>
    </source>
</evidence>
<feature type="domain" description="Flavin reductase like" evidence="2">
    <location>
        <begin position="19"/>
        <end position="169"/>
    </location>
</feature>
<organism evidence="3 4">
    <name type="scientific">Gemmobacter aquatilis</name>
    <dbReference type="NCBI Taxonomy" id="933059"/>
    <lineage>
        <taxon>Bacteria</taxon>
        <taxon>Pseudomonadati</taxon>
        <taxon>Pseudomonadota</taxon>
        <taxon>Alphaproteobacteria</taxon>
        <taxon>Rhodobacterales</taxon>
        <taxon>Paracoccaceae</taxon>
        <taxon>Gemmobacter</taxon>
    </lineage>
</organism>
<dbReference type="InterPro" id="IPR002563">
    <property type="entry name" value="Flavin_Rdtase-like_dom"/>
</dbReference>
<evidence type="ECO:0000313" key="3">
    <source>
        <dbReference type="EMBL" id="SEO15552.1"/>
    </source>
</evidence>
<keyword evidence="4" id="KW-1185">Reference proteome</keyword>
<dbReference type="PANTHER" id="PTHR30466">
    <property type="entry name" value="FLAVIN REDUCTASE"/>
    <property type="match status" value="1"/>
</dbReference>
<protein>
    <submittedName>
        <fullName evidence="3">NADH-FMN oxidoreductase RutF, flavin reductase (DIM6/NTAB) family</fullName>
    </submittedName>
</protein>
<dbReference type="Proteomes" id="UP000198761">
    <property type="component" value="Unassembled WGS sequence"/>
</dbReference>
<evidence type="ECO:0000259" key="2">
    <source>
        <dbReference type="SMART" id="SM00903"/>
    </source>
</evidence>
<dbReference type="InterPro" id="IPR012349">
    <property type="entry name" value="Split_barrel_FMN-bd"/>
</dbReference>
<reference evidence="3 4" key="1">
    <citation type="submission" date="2016-10" db="EMBL/GenBank/DDBJ databases">
        <authorList>
            <person name="de Groot N.N."/>
        </authorList>
    </citation>
    <scope>NUCLEOTIDE SEQUENCE [LARGE SCALE GENOMIC DNA]</scope>
    <source>
        <strain evidence="3 4">DSM 3857</strain>
    </source>
</reference>
<evidence type="ECO:0000313" key="4">
    <source>
        <dbReference type="Proteomes" id="UP000198761"/>
    </source>
</evidence>
<keyword evidence="1" id="KW-0560">Oxidoreductase</keyword>
<dbReference type="AlphaFoldDB" id="A0A1H8MDR1"/>
<dbReference type="SUPFAM" id="SSF50475">
    <property type="entry name" value="FMN-binding split barrel"/>
    <property type="match status" value="1"/>
</dbReference>